<evidence type="ECO:0000313" key="2">
    <source>
        <dbReference type="Proteomes" id="UP000694391"/>
    </source>
</evidence>
<reference evidence="1" key="1">
    <citation type="submission" date="2025-08" db="UniProtKB">
        <authorList>
            <consortium name="Ensembl"/>
        </authorList>
    </citation>
    <scope>IDENTIFICATION</scope>
</reference>
<proteinExistence type="predicted"/>
<dbReference type="AlphaFoldDB" id="A0A8C0JPV1"/>
<dbReference type="Proteomes" id="UP000694391">
    <property type="component" value="Unplaced"/>
</dbReference>
<sequence>TDTAVSPGAQWSALFCVLGDALQGWGWWVIFWPLYPLLDSLGPLGPFTQYLVDHHHALLHNKY</sequence>
<dbReference type="GeneTree" id="ENSGT01000000220655"/>
<reference evidence="1" key="2">
    <citation type="submission" date="2025-09" db="UniProtKB">
        <authorList>
            <consortium name="Ensembl"/>
        </authorList>
    </citation>
    <scope>IDENTIFICATION</scope>
</reference>
<accession>A0A8C0JPV1</accession>
<name>A0A8C0JPV1_CANLU</name>
<evidence type="ECO:0000313" key="1">
    <source>
        <dbReference type="Ensembl" id="ENSCAFP00020003148.1"/>
    </source>
</evidence>
<dbReference type="Ensembl" id="ENSCAFT00020003655.1">
    <property type="protein sequence ID" value="ENSCAFP00020003148.1"/>
    <property type="gene ID" value="ENSCAFG00020002668.1"/>
</dbReference>
<organism evidence="1 2">
    <name type="scientific">Canis lupus dingo</name>
    <name type="common">dingo</name>
    <dbReference type="NCBI Taxonomy" id="286419"/>
    <lineage>
        <taxon>Eukaryota</taxon>
        <taxon>Metazoa</taxon>
        <taxon>Chordata</taxon>
        <taxon>Craniata</taxon>
        <taxon>Vertebrata</taxon>
        <taxon>Euteleostomi</taxon>
        <taxon>Mammalia</taxon>
        <taxon>Eutheria</taxon>
        <taxon>Laurasiatheria</taxon>
        <taxon>Carnivora</taxon>
        <taxon>Caniformia</taxon>
        <taxon>Canidae</taxon>
        <taxon>Canis</taxon>
    </lineage>
</organism>
<keyword evidence="2" id="KW-1185">Reference proteome</keyword>
<protein>
    <submittedName>
        <fullName evidence="1">Uncharacterized protein</fullName>
    </submittedName>
</protein>